<evidence type="ECO:0000313" key="2">
    <source>
        <dbReference type="EMBL" id="KAJ6700409.1"/>
    </source>
</evidence>
<dbReference type="SUPFAM" id="SSF52402">
    <property type="entry name" value="Adenine nucleotide alpha hydrolases-like"/>
    <property type="match status" value="1"/>
</dbReference>
<evidence type="ECO:0000256" key="1">
    <source>
        <dbReference type="SAM" id="MobiDB-lite"/>
    </source>
</evidence>
<feature type="region of interest" description="Disordered" evidence="1">
    <location>
        <begin position="1"/>
        <end position="27"/>
    </location>
</feature>
<dbReference type="GO" id="GO:0016787">
    <property type="term" value="F:hydrolase activity"/>
    <property type="evidence" value="ECO:0007669"/>
    <property type="project" value="UniProtKB-KW"/>
</dbReference>
<comment type="caution">
    <text evidence="2">The sequence shown here is derived from an EMBL/GenBank/DDBJ whole genome shotgun (WGS) entry which is preliminary data.</text>
</comment>
<gene>
    <name evidence="2" type="ORF">OIU79_013448</name>
</gene>
<dbReference type="PANTHER" id="PTHR47382:SF3">
    <property type="entry name" value="ADENINE NUCLEOTIDE ALPHA HYDROLASES-LIKE SUPERFAMILY PROTEIN"/>
    <property type="match status" value="1"/>
</dbReference>
<protein>
    <submittedName>
        <fullName evidence="2">ADENINE NUCLEOTIDE ALPHA HYDROLASES-LIKE SUPERFAMILY PROTEIN</fullName>
    </submittedName>
</protein>
<reference evidence="2" key="2">
    <citation type="journal article" date="2023" name="Int. J. Mol. Sci.">
        <title>De Novo Assembly and Annotation of 11 Diverse Shrub Willow (Salix) Genomes Reveals Novel Gene Organization in Sex-Linked Regions.</title>
        <authorList>
            <person name="Hyden B."/>
            <person name="Feng K."/>
            <person name="Yates T.B."/>
            <person name="Jawdy S."/>
            <person name="Cereghino C."/>
            <person name="Smart L.B."/>
            <person name="Muchero W."/>
        </authorList>
    </citation>
    <scope>NUCLEOTIDE SEQUENCE</scope>
    <source>
        <tissue evidence="2">Shoot tip</tissue>
    </source>
</reference>
<keyword evidence="2" id="KW-0378">Hydrolase</keyword>
<dbReference type="Gene3D" id="3.40.50.620">
    <property type="entry name" value="HUPs"/>
    <property type="match status" value="1"/>
</dbReference>
<accession>A0A9Q0Q665</accession>
<keyword evidence="3" id="KW-1185">Reference proteome</keyword>
<organism evidence="2 3">
    <name type="scientific">Salix purpurea</name>
    <name type="common">Purple osier willow</name>
    <dbReference type="NCBI Taxonomy" id="77065"/>
    <lineage>
        <taxon>Eukaryota</taxon>
        <taxon>Viridiplantae</taxon>
        <taxon>Streptophyta</taxon>
        <taxon>Embryophyta</taxon>
        <taxon>Tracheophyta</taxon>
        <taxon>Spermatophyta</taxon>
        <taxon>Magnoliopsida</taxon>
        <taxon>eudicotyledons</taxon>
        <taxon>Gunneridae</taxon>
        <taxon>Pentapetalae</taxon>
        <taxon>rosids</taxon>
        <taxon>fabids</taxon>
        <taxon>Malpighiales</taxon>
        <taxon>Salicaceae</taxon>
        <taxon>Saliceae</taxon>
        <taxon>Salix</taxon>
    </lineage>
</organism>
<dbReference type="Proteomes" id="UP001151532">
    <property type="component" value="Chromosome 6"/>
</dbReference>
<evidence type="ECO:0000313" key="3">
    <source>
        <dbReference type="Proteomes" id="UP001151532"/>
    </source>
</evidence>
<name>A0A9Q0Q665_SALPP</name>
<dbReference type="InterPro" id="IPR014729">
    <property type="entry name" value="Rossmann-like_a/b/a_fold"/>
</dbReference>
<dbReference type="AlphaFoldDB" id="A0A9Q0Q665"/>
<dbReference type="OrthoDB" id="1654852at2759"/>
<dbReference type="EMBL" id="JAPFFK010000017">
    <property type="protein sequence ID" value="KAJ6700409.1"/>
    <property type="molecule type" value="Genomic_DNA"/>
</dbReference>
<reference evidence="2" key="1">
    <citation type="submission" date="2022-11" db="EMBL/GenBank/DDBJ databases">
        <authorList>
            <person name="Hyden B.L."/>
            <person name="Feng K."/>
            <person name="Yates T."/>
            <person name="Jawdy S."/>
            <person name="Smart L.B."/>
            <person name="Muchero W."/>
        </authorList>
    </citation>
    <scope>NUCLEOTIDE SEQUENCE</scope>
    <source>
        <tissue evidence="2">Shoot tip</tissue>
    </source>
</reference>
<sequence length="235" mass="26351">MSVSLTGDTNYLHREEDAGTDTASNGNSYQHQQYYSSVSEIEEEKSRDLFEINHGVPLESIKEDIEGSLFSFDVYGDHQKDCVYVGVGKSDSSMDALSWTLKNAIIDSNTMVFLIHIFPEIHHVPSPLGRLPKSQVSAQQVEIYSAQERKKRREFLQKFINMCSASKVKVDTILIESDSVGKAMMDLIAVFNMRKLILGTSKSSLRYITACNLRHHQPSCVLSLNSLEFATFGDG</sequence>
<proteinExistence type="predicted"/>
<dbReference type="PANTHER" id="PTHR47382">
    <property type="entry name" value="U-BOX DOMAIN-CONTAINING PROTEIN 52-LIKE"/>
    <property type="match status" value="1"/>
</dbReference>